<sequence length="141" mass="14725">MKTIQRADIDDARTILAAARQAATEMNVPVCIAICDEAGDLIAFERMEGAKASSAEIAIDKAFTAASTRKGTHELANAAQPGQPAYGVWTAANGRFMIIAGGIPIFHADTVIGAIGVSSGTPDQDREIAQTAAREWAAQNP</sequence>
<dbReference type="InterPro" id="IPR052517">
    <property type="entry name" value="GlcG_carb_metab_protein"/>
</dbReference>
<evidence type="ECO:0000313" key="1">
    <source>
        <dbReference type="EMBL" id="OUD08396.1"/>
    </source>
</evidence>
<dbReference type="AlphaFoldDB" id="A0A251WVM4"/>
<comment type="caution">
    <text evidence="1">The sequence shown here is derived from an EMBL/GenBank/DDBJ whole genome shotgun (WGS) entry which is preliminary data.</text>
</comment>
<dbReference type="InterPro" id="IPR005624">
    <property type="entry name" value="PduO/GlcC-like"/>
</dbReference>
<evidence type="ECO:0000313" key="2">
    <source>
        <dbReference type="Proteomes" id="UP000194664"/>
    </source>
</evidence>
<dbReference type="EMBL" id="MSPP01000005">
    <property type="protein sequence ID" value="OUD08396.1"/>
    <property type="molecule type" value="Genomic_DNA"/>
</dbReference>
<dbReference type="InterPro" id="IPR038084">
    <property type="entry name" value="PduO/GlcC-like_sf"/>
</dbReference>
<dbReference type="PANTHER" id="PTHR34309">
    <property type="entry name" value="SLR1406 PROTEIN"/>
    <property type="match status" value="1"/>
</dbReference>
<dbReference type="OrthoDB" id="9815788at2"/>
<proteinExistence type="predicted"/>
<organism evidence="1 2">
    <name type="scientific">Marivivens niveibacter</name>
    <dbReference type="NCBI Taxonomy" id="1930667"/>
    <lineage>
        <taxon>Bacteria</taxon>
        <taxon>Pseudomonadati</taxon>
        <taxon>Pseudomonadota</taxon>
        <taxon>Alphaproteobacteria</taxon>
        <taxon>Rhodobacterales</taxon>
        <taxon>Paracoccaceae</taxon>
        <taxon>Marivivens group</taxon>
        <taxon>Marivivens</taxon>
    </lineage>
</organism>
<protein>
    <submittedName>
        <fullName evidence="1">DNA polymerase III subunit delta</fullName>
    </submittedName>
</protein>
<dbReference type="SUPFAM" id="SSF143744">
    <property type="entry name" value="GlcG-like"/>
    <property type="match status" value="1"/>
</dbReference>
<name>A0A251WVM4_9RHOB</name>
<dbReference type="Pfam" id="PF03928">
    <property type="entry name" value="HbpS-like"/>
    <property type="match status" value="1"/>
</dbReference>
<keyword evidence="2" id="KW-1185">Reference proteome</keyword>
<reference evidence="1 2" key="1">
    <citation type="submission" date="2016-12" db="EMBL/GenBank/DDBJ databases">
        <title>The draft genome sequence of HSLHS2.</title>
        <authorList>
            <person name="Hu D."/>
            <person name="Wang L."/>
            <person name="Shao Z."/>
        </authorList>
    </citation>
    <scope>NUCLEOTIDE SEQUENCE [LARGE SCALE GENOMIC DNA]</scope>
    <source>
        <strain evidence="1">MCCC 1A06712</strain>
    </source>
</reference>
<accession>A0A251WVM4</accession>
<dbReference type="RefSeq" id="WP_086452093.1">
    <property type="nucleotide sequence ID" value="NZ_MSPP01000005.1"/>
</dbReference>
<dbReference type="PANTHER" id="PTHR34309:SF1">
    <property type="entry name" value="PROTEIN GLCG"/>
    <property type="match status" value="1"/>
</dbReference>
<gene>
    <name evidence="1" type="ORF">BVC71_12860</name>
</gene>
<dbReference type="Gene3D" id="3.30.450.150">
    <property type="entry name" value="Haem-degrading domain"/>
    <property type="match status" value="1"/>
</dbReference>
<dbReference type="Proteomes" id="UP000194664">
    <property type="component" value="Unassembled WGS sequence"/>
</dbReference>